<dbReference type="EMBL" id="CAAALY010256205">
    <property type="protein sequence ID" value="VEL37869.1"/>
    <property type="molecule type" value="Genomic_DNA"/>
</dbReference>
<evidence type="ECO:0000259" key="1">
    <source>
        <dbReference type="PROSITE" id="PS50132"/>
    </source>
</evidence>
<keyword evidence="3" id="KW-1185">Reference proteome</keyword>
<feature type="domain" description="RGS" evidence="1">
    <location>
        <begin position="1"/>
        <end position="48"/>
    </location>
</feature>
<dbReference type="PANTHER" id="PTHR10845">
    <property type="entry name" value="REGULATOR OF G PROTEIN SIGNALING"/>
    <property type="match status" value="1"/>
</dbReference>
<protein>
    <recommendedName>
        <fullName evidence="1">RGS domain-containing protein</fullName>
    </recommendedName>
</protein>
<dbReference type="InterPro" id="IPR016137">
    <property type="entry name" value="RGS"/>
</dbReference>
<name>A0A3S5AIM1_9PLAT</name>
<dbReference type="PROSITE" id="PS50132">
    <property type="entry name" value="RGS"/>
    <property type="match status" value="1"/>
</dbReference>
<dbReference type="PANTHER" id="PTHR10845:SF259">
    <property type="entry name" value="RGS DOMAIN-CONTAINING PROTEIN-RELATED"/>
    <property type="match status" value="1"/>
</dbReference>
<sequence>MSTEFSDENIEFWIACEEFRTITQPKKLAVKAIKIYEDYIAVQAKRET</sequence>
<organism evidence="2 3">
    <name type="scientific">Protopolystoma xenopodis</name>
    <dbReference type="NCBI Taxonomy" id="117903"/>
    <lineage>
        <taxon>Eukaryota</taxon>
        <taxon>Metazoa</taxon>
        <taxon>Spiralia</taxon>
        <taxon>Lophotrochozoa</taxon>
        <taxon>Platyhelminthes</taxon>
        <taxon>Monogenea</taxon>
        <taxon>Polyopisthocotylea</taxon>
        <taxon>Polystomatidea</taxon>
        <taxon>Polystomatidae</taxon>
        <taxon>Protopolystoma</taxon>
    </lineage>
</organism>
<dbReference type="SUPFAM" id="SSF48097">
    <property type="entry name" value="Regulator of G-protein signaling, RGS"/>
    <property type="match status" value="1"/>
</dbReference>
<accession>A0A3S5AIM1</accession>
<dbReference type="Pfam" id="PF00615">
    <property type="entry name" value="RGS"/>
    <property type="match status" value="1"/>
</dbReference>
<reference evidence="2" key="1">
    <citation type="submission" date="2018-11" db="EMBL/GenBank/DDBJ databases">
        <authorList>
            <consortium name="Pathogen Informatics"/>
        </authorList>
    </citation>
    <scope>NUCLEOTIDE SEQUENCE</scope>
</reference>
<dbReference type="InterPro" id="IPR044926">
    <property type="entry name" value="RGS_subdomain_2"/>
</dbReference>
<dbReference type="AlphaFoldDB" id="A0A3S5AIM1"/>
<evidence type="ECO:0000313" key="3">
    <source>
        <dbReference type="Proteomes" id="UP000784294"/>
    </source>
</evidence>
<evidence type="ECO:0000313" key="2">
    <source>
        <dbReference type="EMBL" id="VEL37869.1"/>
    </source>
</evidence>
<dbReference type="OrthoDB" id="196547at2759"/>
<proteinExistence type="predicted"/>
<dbReference type="Proteomes" id="UP000784294">
    <property type="component" value="Unassembled WGS sequence"/>
</dbReference>
<dbReference type="Gene3D" id="1.10.167.10">
    <property type="entry name" value="Regulator of G-protein Signalling 4, domain 2"/>
    <property type="match status" value="1"/>
</dbReference>
<dbReference type="PRINTS" id="PR01301">
    <property type="entry name" value="RGSPROTEIN"/>
</dbReference>
<gene>
    <name evidence="2" type="ORF">PXEA_LOCUS31309</name>
</gene>
<comment type="caution">
    <text evidence="2">The sequence shown here is derived from an EMBL/GenBank/DDBJ whole genome shotgun (WGS) entry which is preliminary data.</text>
</comment>
<dbReference type="InterPro" id="IPR036305">
    <property type="entry name" value="RGS_sf"/>
</dbReference>